<evidence type="ECO:0000313" key="2">
    <source>
        <dbReference type="EMBL" id="WDF70388.1"/>
    </source>
</evidence>
<name>A0ABY7WMH8_9SPHI</name>
<dbReference type="Proteomes" id="UP001221558">
    <property type="component" value="Chromosome"/>
</dbReference>
<gene>
    <name evidence="2" type="ORF">PQ465_08410</name>
</gene>
<sequence length="123" mass="14473">MKKLNRYRASYFLAQRCTAIQSDLRSLAQKRNFPGLLQAVINHLRVLHANREFVTINAYINHLSRAYDRGNGCVRYLIENLFVRSLGFLKKNSTPAEWIVLYNHLPLAFVHVYEQQLREEPLK</sequence>
<accession>A0ABY7WMH8</accession>
<proteinExistence type="predicted"/>
<dbReference type="InterPro" id="IPR056091">
    <property type="entry name" value="DUF7674"/>
</dbReference>
<dbReference type="RefSeq" id="WP_274269097.1">
    <property type="nucleotide sequence ID" value="NZ_CP117880.1"/>
</dbReference>
<evidence type="ECO:0000313" key="3">
    <source>
        <dbReference type="Proteomes" id="UP001221558"/>
    </source>
</evidence>
<feature type="domain" description="DUF7674" evidence="1">
    <location>
        <begin position="14"/>
        <end position="117"/>
    </location>
</feature>
<organism evidence="2 3">
    <name type="scientific">Sphingobacterium oryzagri</name>
    <dbReference type="NCBI Taxonomy" id="3025669"/>
    <lineage>
        <taxon>Bacteria</taxon>
        <taxon>Pseudomonadati</taxon>
        <taxon>Bacteroidota</taxon>
        <taxon>Sphingobacteriia</taxon>
        <taxon>Sphingobacteriales</taxon>
        <taxon>Sphingobacteriaceae</taxon>
        <taxon>Sphingobacterium</taxon>
    </lineage>
</organism>
<dbReference type="Pfam" id="PF24722">
    <property type="entry name" value="DUF7674"/>
    <property type="match status" value="1"/>
</dbReference>
<evidence type="ECO:0000259" key="1">
    <source>
        <dbReference type="Pfam" id="PF24722"/>
    </source>
</evidence>
<protein>
    <recommendedName>
        <fullName evidence="1">DUF7674 domain-containing protein</fullName>
    </recommendedName>
</protein>
<keyword evidence="3" id="KW-1185">Reference proteome</keyword>
<reference evidence="2 3" key="1">
    <citation type="submission" date="2023-02" db="EMBL/GenBank/DDBJ databases">
        <title>Genome sequence of Sphingobacterium sp. KACC 22765.</title>
        <authorList>
            <person name="Kim S."/>
            <person name="Heo J."/>
            <person name="Kwon S.-W."/>
        </authorList>
    </citation>
    <scope>NUCLEOTIDE SEQUENCE [LARGE SCALE GENOMIC DNA]</scope>
    <source>
        <strain evidence="2 3">KACC 22765</strain>
    </source>
</reference>
<dbReference type="EMBL" id="CP117880">
    <property type="protein sequence ID" value="WDF70388.1"/>
    <property type="molecule type" value="Genomic_DNA"/>
</dbReference>